<proteinExistence type="predicted"/>
<dbReference type="PANTHER" id="PTHR10627">
    <property type="entry name" value="SCP160"/>
    <property type="match status" value="1"/>
</dbReference>
<evidence type="ECO:0000259" key="3">
    <source>
        <dbReference type="PROSITE" id="PS50105"/>
    </source>
</evidence>
<evidence type="ECO:0000313" key="4">
    <source>
        <dbReference type="EMBL" id="KAH6829781.1"/>
    </source>
</evidence>
<feature type="domain" description="SAM" evidence="3">
    <location>
        <begin position="149"/>
        <end position="203"/>
    </location>
</feature>
<comment type="caution">
    <text evidence="4">The sequence shown here is derived from an EMBL/GenBank/DDBJ whole genome shotgun (WGS) entry which is preliminary data.</text>
</comment>
<keyword evidence="1" id="KW-0677">Repeat</keyword>
<dbReference type="InterPro" id="IPR001660">
    <property type="entry name" value="SAM"/>
</dbReference>
<sequence>MYADQIEAQGSRSVKDRLEGNSAAGTGRRRPIAGKRQREDDDKWEHDLFEESEHQVSSRKVGSRDLRLKLQRKSIEQGIQSVRGPGGARDLREKLSGSVYSRPAESRPPAARPKPALEASRPARKSVIAQSPALETKVATTVSKKKGQQKVESVESFLQSLGLEKYSITFQAEEVDMAALVHMSDEDLKAMGIPMGPRKKILLAMESKRDD</sequence>
<dbReference type="FunFam" id="1.10.150.50:FF:000054">
    <property type="entry name" value="Sterile alpha motif domain-containing protein"/>
    <property type="match status" value="1"/>
</dbReference>
<evidence type="ECO:0000256" key="2">
    <source>
        <dbReference type="SAM" id="MobiDB-lite"/>
    </source>
</evidence>
<evidence type="ECO:0000313" key="5">
    <source>
        <dbReference type="Proteomes" id="UP001190926"/>
    </source>
</evidence>
<evidence type="ECO:0000256" key="1">
    <source>
        <dbReference type="ARBA" id="ARBA00022737"/>
    </source>
</evidence>
<dbReference type="Gene3D" id="1.10.150.50">
    <property type="entry name" value="Transcription Factor, Ets-1"/>
    <property type="match status" value="1"/>
</dbReference>
<dbReference type="CDD" id="cd09487">
    <property type="entry name" value="SAM_superfamily"/>
    <property type="match status" value="1"/>
</dbReference>
<feature type="region of interest" description="Disordered" evidence="2">
    <location>
        <begin position="76"/>
        <end position="126"/>
    </location>
</feature>
<dbReference type="EMBL" id="SDAM02000104">
    <property type="protein sequence ID" value="KAH6829781.1"/>
    <property type="molecule type" value="Genomic_DNA"/>
</dbReference>
<feature type="compositionally biased region" description="Low complexity" evidence="2">
    <location>
        <begin position="101"/>
        <end position="119"/>
    </location>
</feature>
<dbReference type="InterPro" id="IPR013761">
    <property type="entry name" value="SAM/pointed_sf"/>
</dbReference>
<dbReference type="SMART" id="SM00454">
    <property type="entry name" value="SAM"/>
    <property type="match status" value="1"/>
</dbReference>
<dbReference type="Proteomes" id="UP001190926">
    <property type="component" value="Unassembled WGS sequence"/>
</dbReference>
<name>A0AAD4P848_PERFH</name>
<dbReference type="PANTHER" id="PTHR10627:SF74">
    <property type="entry name" value="OS08G0526500 PROTEIN"/>
    <property type="match status" value="1"/>
</dbReference>
<feature type="region of interest" description="Disordered" evidence="2">
    <location>
        <begin position="1"/>
        <end position="43"/>
    </location>
</feature>
<dbReference type="Pfam" id="PF00536">
    <property type="entry name" value="SAM_1"/>
    <property type="match status" value="1"/>
</dbReference>
<dbReference type="SUPFAM" id="SSF47769">
    <property type="entry name" value="SAM/Pointed domain"/>
    <property type="match status" value="1"/>
</dbReference>
<dbReference type="AlphaFoldDB" id="A0AAD4P848"/>
<organism evidence="4 5">
    <name type="scientific">Perilla frutescens var. hirtella</name>
    <name type="common">Perilla citriodora</name>
    <name type="synonym">Perilla setoyensis</name>
    <dbReference type="NCBI Taxonomy" id="608512"/>
    <lineage>
        <taxon>Eukaryota</taxon>
        <taxon>Viridiplantae</taxon>
        <taxon>Streptophyta</taxon>
        <taxon>Embryophyta</taxon>
        <taxon>Tracheophyta</taxon>
        <taxon>Spermatophyta</taxon>
        <taxon>Magnoliopsida</taxon>
        <taxon>eudicotyledons</taxon>
        <taxon>Gunneridae</taxon>
        <taxon>Pentapetalae</taxon>
        <taxon>asterids</taxon>
        <taxon>lamiids</taxon>
        <taxon>Lamiales</taxon>
        <taxon>Lamiaceae</taxon>
        <taxon>Nepetoideae</taxon>
        <taxon>Elsholtzieae</taxon>
        <taxon>Perilla</taxon>
    </lineage>
</organism>
<accession>A0AAD4P848</accession>
<protein>
    <submittedName>
        <fullName evidence="4">Sterile alpha motif domain-containing protein</fullName>
    </submittedName>
</protein>
<keyword evidence="5" id="KW-1185">Reference proteome</keyword>
<gene>
    <name evidence="4" type="ORF">C2S53_010738</name>
</gene>
<dbReference type="PROSITE" id="PS50105">
    <property type="entry name" value="SAM_DOMAIN"/>
    <property type="match status" value="1"/>
</dbReference>
<reference evidence="4 5" key="1">
    <citation type="journal article" date="2021" name="Nat. Commun.">
        <title>Incipient diploidization of the medicinal plant Perilla within 10,000 years.</title>
        <authorList>
            <person name="Zhang Y."/>
            <person name="Shen Q."/>
            <person name="Leng L."/>
            <person name="Zhang D."/>
            <person name="Chen S."/>
            <person name="Shi Y."/>
            <person name="Ning Z."/>
            <person name="Chen S."/>
        </authorList>
    </citation>
    <scope>NUCLEOTIDE SEQUENCE [LARGE SCALE GENOMIC DNA]</scope>
    <source>
        <strain evidence="5">cv. PC099</strain>
    </source>
</reference>